<accession>A0ACC3SD41</accession>
<name>A0ACC3SD41_9PEZI</name>
<comment type="caution">
    <text evidence="1">The sequence shown here is derived from an EMBL/GenBank/DDBJ whole genome shotgun (WGS) entry which is preliminary data.</text>
</comment>
<reference evidence="1" key="1">
    <citation type="submission" date="2024-02" db="EMBL/GenBank/DDBJ databases">
        <title>Metagenome Assembled Genome of Zalaria obscura JY119.</title>
        <authorList>
            <person name="Vighnesh L."/>
            <person name="Jagadeeshwari U."/>
            <person name="Venkata Ramana C."/>
            <person name="Sasikala C."/>
        </authorList>
    </citation>
    <scope>NUCLEOTIDE SEQUENCE</scope>
    <source>
        <strain evidence="1">JY119</strain>
    </source>
</reference>
<proteinExistence type="predicted"/>
<dbReference type="Proteomes" id="UP001320706">
    <property type="component" value="Unassembled WGS sequence"/>
</dbReference>
<organism evidence="1 2">
    <name type="scientific">Zalaria obscura</name>
    <dbReference type="NCBI Taxonomy" id="2024903"/>
    <lineage>
        <taxon>Eukaryota</taxon>
        <taxon>Fungi</taxon>
        <taxon>Dikarya</taxon>
        <taxon>Ascomycota</taxon>
        <taxon>Pezizomycotina</taxon>
        <taxon>Dothideomycetes</taxon>
        <taxon>Dothideomycetidae</taxon>
        <taxon>Dothideales</taxon>
        <taxon>Zalariaceae</taxon>
        <taxon>Zalaria</taxon>
    </lineage>
</organism>
<evidence type="ECO:0000313" key="2">
    <source>
        <dbReference type="Proteomes" id="UP001320706"/>
    </source>
</evidence>
<gene>
    <name evidence="1" type="primary">INH1</name>
    <name evidence="1" type="ORF">M8818_004492</name>
</gene>
<protein>
    <submittedName>
        <fullName evidence="1">ATPase inhibitor</fullName>
    </submittedName>
</protein>
<keyword evidence="2" id="KW-1185">Reference proteome</keyword>
<evidence type="ECO:0000313" key="1">
    <source>
        <dbReference type="EMBL" id="KAK8206658.1"/>
    </source>
</evidence>
<dbReference type="EMBL" id="JAMKPW020000022">
    <property type="protein sequence ID" value="KAK8206658.1"/>
    <property type="molecule type" value="Genomic_DNA"/>
</dbReference>
<sequence>MSALRIARAIRPAARSVQASRFSTATRCMAAGDTGATRSGGAAQSDSFNKREKAAEDMYVRNQEREKLAALKKKIADQEAQLQKDREHAEELSKKQD</sequence>